<gene>
    <name evidence="1" type="ORF">FWILDA_LOCUS7833</name>
</gene>
<reference evidence="1" key="1">
    <citation type="submission" date="2022-08" db="EMBL/GenBank/DDBJ databases">
        <authorList>
            <person name="Kallberg Y."/>
            <person name="Tangrot J."/>
            <person name="Rosling A."/>
        </authorList>
    </citation>
    <scope>NUCLEOTIDE SEQUENCE</scope>
    <source>
        <strain evidence="1">Wild A</strain>
    </source>
</reference>
<name>A0A9W4WPB8_9GLOM</name>
<dbReference type="Proteomes" id="UP001153678">
    <property type="component" value="Unassembled WGS sequence"/>
</dbReference>
<sequence>MRCQERSVNLAKSFTERLQAGNDKSKAELENLDLFDLDNGELFAISWFSLKATTVVALTPRQLNKNSQTILGYTTQLSEPDLNHQICEIIERNNKKIVERKESEKLEIVERKESEKQQLIQGIIFGTCM</sequence>
<dbReference type="EMBL" id="CAMKVN010001582">
    <property type="protein sequence ID" value="CAI2176937.1"/>
    <property type="molecule type" value="Genomic_DNA"/>
</dbReference>
<evidence type="ECO:0000313" key="1">
    <source>
        <dbReference type="EMBL" id="CAI2176937.1"/>
    </source>
</evidence>
<dbReference type="AlphaFoldDB" id="A0A9W4WPB8"/>
<proteinExistence type="predicted"/>
<protein>
    <submittedName>
        <fullName evidence="1">11728_t:CDS:1</fullName>
    </submittedName>
</protein>
<organism evidence="1 2">
    <name type="scientific">Funneliformis geosporum</name>
    <dbReference type="NCBI Taxonomy" id="1117311"/>
    <lineage>
        <taxon>Eukaryota</taxon>
        <taxon>Fungi</taxon>
        <taxon>Fungi incertae sedis</taxon>
        <taxon>Mucoromycota</taxon>
        <taxon>Glomeromycotina</taxon>
        <taxon>Glomeromycetes</taxon>
        <taxon>Glomerales</taxon>
        <taxon>Glomeraceae</taxon>
        <taxon>Funneliformis</taxon>
    </lineage>
</organism>
<keyword evidence="2" id="KW-1185">Reference proteome</keyword>
<evidence type="ECO:0000313" key="2">
    <source>
        <dbReference type="Proteomes" id="UP001153678"/>
    </source>
</evidence>
<accession>A0A9W4WPB8</accession>
<comment type="caution">
    <text evidence="1">The sequence shown here is derived from an EMBL/GenBank/DDBJ whole genome shotgun (WGS) entry which is preliminary data.</text>
</comment>